<dbReference type="Gene3D" id="1.10.8.80">
    <property type="entry name" value="Magnesium chelatase subunit I, C-Terminal domain"/>
    <property type="match status" value="1"/>
</dbReference>
<dbReference type="Pfam" id="PF07726">
    <property type="entry name" value="AAA_3"/>
    <property type="match status" value="1"/>
</dbReference>
<dbReference type="Proteomes" id="UP000320735">
    <property type="component" value="Unassembled WGS sequence"/>
</dbReference>
<evidence type="ECO:0000313" key="6">
    <source>
        <dbReference type="EMBL" id="TWU11936.1"/>
    </source>
</evidence>
<gene>
    <name evidence="6" type="primary">ravA_1</name>
    <name evidence="6" type="ORF">CA54_07480</name>
</gene>
<evidence type="ECO:0000256" key="2">
    <source>
        <dbReference type="ARBA" id="ARBA00022840"/>
    </source>
</evidence>
<evidence type="ECO:0000259" key="4">
    <source>
        <dbReference type="Pfam" id="PF07726"/>
    </source>
</evidence>
<keyword evidence="6" id="KW-0378">Hydrolase</keyword>
<dbReference type="SUPFAM" id="SSF52540">
    <property type="entry name" value="P-loop containing nucleoside triphosphate hydrolases"/>
    <property type="match status" value="1"/>
</dbReference>
<dbReference type="InterPro" id="IPR011703">
    <property type="entry name" value="ATPase_AAA-3"/>
</dbReference>
<evidence type="ECO:0000313" key="7">
    <source>
        <dbReference type="Proteomes" id="UP000320735"/>
    </source>
</evidence>
<feature type="domain" description="ChlI/MoxR AAA lid" evidence="5">
    <location>
        <begin position="306"/>
        <end position="372"/>
    </location>
</feature>
<dbReference type="PANTHER" id="PTHR42759:SF1">
    <property type="entry name" value="MAGNESIUM-CHELATASE SUBUNIT CHLD"/>
    <property type="match status" value="1"/>
</dbReference>
<dbReference type="CDD" id="cd00009">
    <property type="entry name" value="AAA"/>
    <property type="match status" value="1"/>
</dbReference>
<dbReference type="GO" id="GO:0005524">
    <property type="term" value="F:ATP binding"/>
    <property type="evidence" value="ECO:0007669"/>
    <property type="project" value="UniProtKB-KW"/>
</dbReference>
<protein>
    <submittedName>
        <fullName evidence="6">ATPase RavA</fullName>
        <ecNumber evidence="6">3.6.3.-</ecNumber>
    </submittedName>
</protein>
<reference evidence="6 7" key="1">
    <citation type="submission" date="2019-02" db="EMBL/GenBank/DDBJ databases">
        <title>Deep-cultivation of Planctomycetes and their phenomic and genomic characterization uncovers novel biology.</title>
        <authorList>
            <person name="Wiegand S."/>
            <person name="Jogler M."/>
            <person name="Boedeker C."/>
            <person name="Pinto D."/>
            <person name="Vollmers J."/>
            <person name="Rivas-Marin E."/>
            <person name="Kohn T."/>
            <person name="Peeters S.H."/>
            <person name="Heuer A."/>
            <person name="Rast P."/>
            <person name="Oberbeckmann S."/>
            <person name="Bunk B."/>
            <person name="Jeske O."/>
            <person name="Meyerdierks A."/>
            <person name="Storesund J.E."/>
            <person name="Kallscheuer N."/>
            <person name="Luecker S."/>
            <person name="Lage O.M."/>
            <person name="Pohl T."/>
            <person name="Merkel B.J."/>
            <person name="Hornburger P."/>
            <person name="Mueller R.-W."/>
            <person name="Bruemmer F."/>
            <person name="Labrenz M."/>
            <person name="Spormann A.M."/>
            <person name="Op Den Camp H."/>
            <person name="Overmann J."/>
            <person name="Amann R."/>
            <person name="Jetten M.S.M."/>
            <person name="Mascher T."/>
            <person name="Medema M.H."/>
            <person name="Devos D.P."/>
            <person name="Kaster A.-K."/>
            <person name="Ovreas L."/>
            <person name="Rohde M."/>
            <person name="Galperin M.Y."/>
            <person name="Jogler C."/>
        </authorList>
    </citation>
    <scope>NUCLEOTIDE SEQUENCE [LARGE SCALE GENOMIC DNA]</scope>
    <source>
        <strain evidence="6 7">CA54</strain>
    </source>
</reference>
<dbReference type="Pfam" id="PF17863">
    <property type="entry name" value="AAA_lid_2"/>
    <property type="match status" value="1"/>
</dbReference>
<keyword evidence="2" id="KW-0067">ATP-binding</keyword>
<dbReference type="Gene3D" id="3.40.50.300">
    <property type="entry name" value="P-loop containing nucleotide triphosphate hydrolases"/>
    <property type="match status" value="1"/>
</dbReference>
<dbReference type="EMBL" id="SJPP01000001">
    <property type="protein sequence ID" value="TWU11936.1"/>
    <property type="molecule type" value="Genomic_DNA"/>
</dbReference>
<evidence type="ECO:0000259" key="5">
    <source>
        <dbReference type="Pfam" id="PF17863"/>
    </source>
</evidence>
<organism evidence="6 7">
    <name type="scientific">Symmachiella macrocystis</name>
    <dbReference type="NCBI Taxonomy" id="2527985"/>
    <lineage>
        <taxon>Bacteria</taxon>
        <taxon>Pseudomonadati</taxon>
        <taxon>Planctomycetota</taxon>
        <taxon>Planctomycetia</taxon>
        <taxon>Planctomycetales</taxon>
        <taxon>Planctomycetaceae</taxon>
        <taxon>Symmachiella</taxon>
    </lineage>
</organism>
<dbReference type="AlphaFoldDB" id="A0A5C6BKS0"/>
<evidence type="ECO:0000256" key="3">
    <source>
        <dbReference type="ARBA" id="ARBA00061607"/>
    </source>
</evidence>
<dbReference type="OrthoDB" id="9773454at2"/>
<keyword evidence="1" id="KW-0547">Nucleotide-binding</keyword>
<feature type="domain" description="ATPase AAA-3" evidence="4">
    <location>
        <begin position="96"/>
        <end position="230"/>
    </location>
</feature>
<proteinExistence type="inferred from homology"/>
<dbReference type="InterPro" id="IPR027417">
    <property type="entry name" value="P-loop_NTPase"/>
</dbReference>
<dbReference type="InterPro" id="IPR041628">
    <property type="entry name" value="ChlI/MoxR_AAA_lid"/>
</dbReference>
<comment type="caution">
    <text evidence="6">The sequence shown here is derived from an EMBL/GenBank/DDBJ whole genome shotgun (WGS) entry which is preliminary data.</text>
</comment>
<sequence length="400" mass="44413">MLLHDFWGVAGDFPGRAAYNTLVLRWTCAQQHHDSQGAPPVDGDPAPLAEFPESDHQAVARLREGYQKVKDELGKVIVGQDEVIEQLLIAIFARGHCLLVGVPGLAKTLIIHTLAETLSLSFNRIQFTPDLMPSDITGTEVIQENKSTGDRDFKFLPGPIFANVILADEINRTPPKTQAALLEAMQEHQVTTGGKRRALPEPFFVLATQNPIEQEGTYPLPEAQLDRFMFNIYVDYPDEEEEFQIVRQTTALEQSKVEKVLSAEDVAVLQDIVLKVPVADHVIRYAMQFARLTRKQKGNVPDFVDEFVNWGAGPRASQCLIWGAKARAMLHGRAYVSTEDVAAVAYPVMRHRIITNFNAEAEGVSPDEIVRRLTELIPQDPEQLAGGGKLSEIFRSANAV</sequence>
<name>A0A5C6BKS0_9PLAN</name>
<dbReference type="FunFam" id="3.40.50.300:FF:000640">
    <property type="entry name" value="MoxR family ATPase"/>
    <property type="match status" value="1"/>
</dbReference>
<dbReference type="GO" id="GO:0016887">
    <property type="term" value="F:ATP hydrolysis activity"/>
    <property type="evidence" value="ECO:0007669"/>
    <property type="project" value="InterPro"/>
</dbReference>
<evidence type="ECO:0000256" key="1">
    <source>
        <dbReference type="ARBA" id="ARBA00022741"/>
    </source>
</evidence>
<dbReference type="EC" id="3.6.3.-" evidence="6"/>
<dbReference type="InterPro" id="IPR050764">
    <property type="entry name" value="CbbQ/NirQ/NorQ/GpvN"/>
</dbReference>
<comment type="similarity">
    <text evidence="3">Belongs to the MoxR family.</text>
</comment>
<accession>A0A5C6BKS0</accession>
<keyword evidence="7" id="KW-1185">Reference proteome</keyword>
<dbReference type="PANTHER" id="PTHR42759">
    <property type="entry name" value="MOXR FAMILY PROTEIN"/>
    <property type="match status" value="1"/>
</dbReference>